<name>A0ABV5JJ87_9RHOB</name>
<keyword evidence="3 4" id="KW-0408">Iron</keyword>
<accession>A0ABV5JJ87</accession>
<dbReference type="Pfam" id="PF00034">
    <property type="entry name" value="Cytochrom_C"/>
    <property type="match status" value="1"/>
</dbReference>
<proteinExistence type="predicted"/>
<evidence type="ECO:0000256" key="3">
    <source>
        <dbReference type="ARBA" id="ARBA00023004"/>
    </source>
</evidence>
<keyword evidence="7" id="KW-1185">Reference proteome</keyword>
<dbReference type="InterPro" id="IPR009056">
    <property type="entry name" value="Cyt_c-like_dom"/>
</dbReference>
<dbReference type="RefSeq" id="WP_246531649.1">
    <property type="nucleotide sequence ID" value="NZ_JAGFNU010000003.1"/>
</dbReference>
<evidence type="ECO:0000256" key="2">
    <source>
        <dbReference type="ARBA" id="ARBA00022723"/>
    </source>
</evidence>
<reference evidence="6 7" key="1">
    <citation type="submission" date="2024-09" db="EMBL/GenBank/DDBJ databases">
        <authorList>
            <person name="Sun Q."/>
            <person name="Mori K."/>
        </authorList>
    </citation>
    <scope>NUCLEOTIDE SEQUENCE [LARGE SCALE GENOMIC DNA]</scope>
    <source>
        <strain evidence="6 7">CECT 8726</strain>
    </source>
</reference>
<comment type="caution">
    <text evidence="6">The sequence shown here is derived from an EMBL/GenBank/DDBJ whole genome shotgun (WGS) entry which is preliminary data.</text>
</comment>
<organism evidence="6 7">
    <name type="scientific">Pseudohalocynthiibacter aestuariivivens</name>
    <dbReference type="NCBI Taxonomy" id="1591409"/>
    <lineage>
        <taxon>Bacteria</taxon>
        <taxon>Pseudomonadati</taxon>
        <taxon>Pseudomonadota</taxon>
        <taxon>Alphaproteobacteria</taxon>
        <taxon>Rhodobacterales</taxon>
        <taxon>Paracoccaceae</taxon>
        <taxon>Pseudohalocynthiibacter</taxon>
    </lineage>
</organism>
<dbReference type="SUPFAM" id="SSF46626">
    <property type="entry name" value="Cytochrome c"/>
    <property type="match status" value="1"/>
</dbReference>
<dbReference type="Proteomes" id="UP001589683">
    <property type="component" value="Unassembled WGS sequence"/>
</dbReference>
<dbReference type="Gene3D" id="1.10.760.10">
    <property type="entry name" value="Cytochrome c-like domain"/>
    <property type="match status" value="1"/>
</dbReference>
<evidence type="ECO:0000256" key="1">
    <source>
        <dbReference type="ARBA" id="ARBA00022617"/>
    </source>
</evidence>
<evidence type="ECO:0000256" key="4">
    <source>
        <dbReference type="PROSITE-ProRule" id="PRU00433"/>
    </source>
</evidence>
<evidence type="ECO:0000313" key="6">
    <source>
        <dbReference type="EMBL" id="MFB9233526.1"/>
    </source>
</evidence>
<dbReference type="EMBL" id="JBHMEA010000049">
    <property type="protein sequence ID" value="MFB9233526.1"/>
    <property type="molecule type" value="Genomic_DNA"/>
</dbReference>
<sequence length="121" mass="12431">MSGLAASADETGEREYMNSCASCHGVDGKGAGPVASALSINIPKPLTGLSAANDGEFPMLEVIQIIDGRTGVRGHGTAASMPVWGAVYKSPIVGEIGPYGAEIAIRGRILSLALYLESIQE</sequence>
<evidence type="ECO:0000259" key="5">
    <source>
        <dbReference type="PROSITE" id="PS51007"/>
    </source>
</evidence>
<evidence type="ECO:0000313" key="7">
    <source>
        <dbReference type="Proteomes" id="UP001589683"/>
    </source>
</evidence>
<dbReference type="PROSITE" id="PS51007">
    <property type="entry name" value="CYTC"/>
    <property type="match status" value="1"/>
</dbReference>
<protein>
    <submittedName>
        <fullName evidence="6">C-type cytochrome</fullName>
    </submittedName>
</protein>
<keyword evidence="2 4" id="KW-0479">Metal-binding</keyword>
<gene>
    <name evidence="6" type="ORF">ACFFUT_17160</name>
</gene>
<keyword evidence="1 4" id="KW-0349">Heme</keyword>
<feature type="domain" description="Cytochrome c" evidence="5">
    <location>
        <begin position="7"/>
        <end position="104"/>
    </location>
</feature>
<dbReference type="InterPro" id="IPR036909">
    <property type="entry name" value="Cyt_c-like_dom_sf"/>
</dbReference>